<evidence type="ECO:0000259" key="1">
    <source>
        <dbReference type="PROSITE" id="PS50887"/>
    </source>
</evidence>
<comment type="caution">
    <text evidence="2">The sequence shown here is derived from an EMBL/GenBank/DDBJ whole genome shotgun (WGS) entry which is preliminary data.</text>
</comment>
<proteinExistence type="predicted"/>
<dbReference type="SUPFAM" id="SSF55073">
    <property type="entry name" value="Nucleotide cyclase"/>
    <property type="match status" value="1"/>
</dbReference>
<dbReference type="InterPro" id="IPR043128">
    <property type="entry name" value="Rev_trsase/Diguanyl_cyclase"/>
</dbReference>
<dbReference type="PANTHER" id="PTHR45138">
    <property type="entry name" value="REGULATORY COMPONENTS OF SENSORY TRANSDUCTION SYSTEM"/>
    <property type="match status" value="1"/>
</dbReference>
<dbReference type="OrthoDB" id="502668at2"/>
<evidence type="ECO:0000313" key="3">
    <source>
        <dbReference type="Proteomes" id="UP000185860"/>
    </source>
</evidence>
<gene>
    <name evidence="2" type="ORF">NIES2119_10040</name>
</gene>
<reference evidence="2 3" key="1">
    <citation type="submission" date="2016-11" db="EMBL/GenBank/DDBJ databases">
        <title>Draft Genome Sequences of Nine Cyanobacterial Strains from Diverse Habitats.</title>
        <authorList>
            <person name="Zhu T."/>
            <person name="Hou S."/>
            <person name="Lu X."/>
            <person name="Hess W.R."/>
        </authorList>
    </citation>
    <scope>NUCLEOTIDE SEQUENCE [LARGE SCALE GENOMIC DNA]</scope>
    <source>
        <strain evidence="2 3">IAM M-71</strain>
    </source>
</reference>
<dbReference type="Gene3D" id="3.40.50.300">
    <property type="entry name" value="P-loop containing nucleotide triphosphate hydrolases"/>
    <property type="match status" value="1"/>
</dbReference>
<dbReference type="GO" id="GO:0043709">
    <property type="term" value="P:cell adhesion involved in single-species biofilm formation"/>
    <property type="evidence" value="ECO:0007669"/>
    <property type="project" value="TreeGrafter"/>
</dbReference>
<dbReference type="SUPFAM" id="SSF52540">
    <property type="entry name" value="P-loop containing nucleoside triphosphate hydrolases"/>
    <property type="match status" value="1"/>
</dbReference>
<dbReference type="CDD" id="cd01949">
    <property type="entry name" value="GGDEF"/>
    <property type="match status" value="1"/>
</dbReference>
<dbReference type="PROSITE" id="PS50887">
    <property type="entry name" value="GGDEF"/>
    <property type="match status" value="1"/>
</dbReference>
<dbReference type="Pfam" id="PF00990">
    <property type="entry name" value="GGDEF"/>
    <property type="match status" value="1"/>
</dbReference>
<dbReference type="GO" id="GO:0052621">
    <property type="term" value="F:diguanylate cyclase activity"/>
    <property type="evidence" value="ECO:0007669"/>
    <property type="project" value="TreeGrafter"/>
</dbReference>
<dbReference type="Pfam" id="PF14516">
    <property type="entry name" value="AAA_35"/>
    <property type="match status" value="1"/>
</dbReference>
<accession>A0A1U7IMC8</accession>
<dbReference type="RefSeq" id="WP_073593335.1">
    <property type="nucleotide sequence ID" value="NZ_MRCE01000008.1"/>
</dbReference>
<dbReference type="InterPro" id="IPR050469">
    <property type="entry name" value="Diguanylate_Cyclase"/>
</dbReference>
<evidence type="ECO:0000313" key="2">
    <source>
        <dbReference type="EMBL" id="OKH38368.1"/>
    </source>
</evidence>
<dbReference type="NCBIfam" id="TIGR00254">
    <property type="entry name" value="GGDEF"/>
    <property type="match status" value="1"/>
</dbReference>
<dbReference type="InterPro" id="IPR027417">
    <property type="entry name" value="P-loop_NTPase"/>
</dbReference>
<dbReference type="InterPro" id="IPR029787">
    <property type="entry name" value="Nucleotide_cyclase"/>
</dbReference>
<dbReference type="GO" id="GO:1902201">
    <property type="term" value="P:negative regulation of bacterial-type flagellum-dependent cell motility"/>
    <property type="evidence" value="ECO:0007669"/>
    <property type="project" value="TreeGrafter"/>
</dbReference>
<dbReference type="SMART" id="SM00267">
    <property type="entry name" value="GGDEF"/>
    <property type="match status" value="1"/>
</dbReference>
<name>A0A1U7IMC8_9CYAN</name>
<dbReference type="EMBL" id="MRCE01000008">
    <property type="protein sequence ID" value="OKH38368.1"/>
    <property type="molecule type" value="Genomic_DNA"/>
</dbReference>
<protein>
    <recommendedName>
        <fullName evidence="1">GGDEF domain-containing protein</fullName>
    </recommendedName>
</protein>
<dbReference type="Proteomes" id="UP000185860">
    <property type="component" value="Unassembled WGS sequence"/>
</dbReference>
<dbReference type="AlphaFoldDB" id="A0A1U7IMC8"/>
<feature type="domain" description="GGDEF" evidence="1">
    <location>
        <begin position="391"/>
        <end position="532"/>
    </location>
</feature>
<dbReference type="Gene3D" id="3.30.70.270">
    <property type="match status" value="1"/>
</dbReference>
<dbReference type="PANTHER" id="PTHR45138:SF9">
    <property type="entry name" value="DIGUANYLATE CYCLASE DGCM-RELATED"/>
    <property type="match status" value="1"/>
</dbReference>
<organism evidence="2 3">
    <name type="scientific">[Phormidium ambiguum] IAM M-71</name>
    <dbReference type="NCBI Taxonomy" id="454136"/>
    <lineage>
        <taxon>Bacteria</taxon>
        <taxon>Bacillati</taxon>
        <taxon>Cyanobacteriota</taxon>
        <taxon>Cyanophyceae</taxon>
        <taxon>Oscillatoriophycideae</taxon>
        <taxon>Aerosakkonematales</taxon>
        <taxon>Aerosakkonemataceae</taxon>
        <taxon>Floridanema</taxon>
    </lineage>
</organism>
<sequence length="542" mass="62714">MYLEFPNDPLPLDSPFYIERPPIEELAYAEISKPGSFIRIKAPRKMGKSSLMIRIIDRATNLGYRTATLDFQQADETNFSSLYKFLRWFCANLSRQLKLEPILDEYWDEDIGSKVSSTLYFQGYLLTKINTPLVLVLNELNRVFEYPEIARDFLSLLRSWHEEAKQTKMWQKLRLVVIHSTEVYVSLNINQSPFNVGLSLQLPEFTLEQVQELAVRYGLNWINSNDAQQLMAIVGGHPYLINLAFYHLVNQDEKWHSMQEFLAQSATIEKIYQQHLLSQLNIIRENPELGEILKQIITDSPEIVEAIAAYKLESMGLIKLQGSSAKIRCELYRKSFQEQLLQVNLFNKYSPNLTQEQELNISHLDEVTRLLNRRYFEQELDKIWQHSVNQEKFSLIFCGVDYFEFYEKSYGYEAANLCLQQIADIIRRVVNFPNALIARYQTKEFAILLPGKDLTICWQIAEKIRQQVKSLAIPFEPQGMDGFKNSIVTVSLGIANDFNSSKSDVNQVIDAASQALFASKRREGDSISNYSSPEQNTNKILS</sequence>
<dbReference type="GO" id="GO:0005886">
    <property type="term" value="C:plasma membrane"/>
    <property type="evidence" value="ECO:0007669"/>
    <property type="project" value="TreeGrafter"/>
</dbReference>
<dbReference type="STRING" id="454136.NIES2119_10040"/>
<dbReference type="InterPro" id="IPR000160">
    <property type="entry name" value="GGDEF_dom"/>
</dbReference>